<keyword evidence="6 8" id="KW-0472">Membrane</keyword>
<dbReference type="eggNOG" id="KOG1134">
    <property type="taxonomic scope" value="Eukaryota"/>
</dbReference>
<dbReference type="InterPro" id="IPR027815">
    <property type="entry name" value="CSC1/OSCA1-like_cyt"/>
</dbReference>
<evidence type="ECO:0000256" key="1">
    <source>
        <dbReference type="ARBA" id="ARBA00004141"/>
    </source>
</evidence>
<dbReference type="Pfam" id="PF14703">
    <property type="entry name" value="PHM7_cyt"/>
    <property type="match status" value="1"/>
</dbReference>
<feature type="region of interest" description="Disordered" evidence="7">
    <location>
        <begin position="410"/>
        <end position="437"/>
    </location>
</feature>
<keyword evidence="11" id="KW-1185">Reference proteome</keyword>
<evidence type="ECO:0000256" key="7">
    <source>
        <dbReference type="SAM" id="MobiDB-lite"/>
    </source>
</evidence>
<dbReference type="RefSeq" id="XP_005649005.1">
    <property type="nucleotide sequence ID" value="XM_005648948.1"/>
</dbReference>
<keyword evidence="3" id="KW-0813">Transport</keyword>
<comment type="caution">
    <text evidence="10">The sequence shown here is derived from an EMBL/GenBank/DDBJ whole genome shotgun (WGS) entry which is preliminary data.</text>
</comment>
<dbReference type="GO" id="GO:0004672">
    <property type="term" value="F:protein kinase activity"/>
    <property type="evidence" value="ECO:0007669"/>
    <property type="project" value="InterPro"/>
</dbReference>
<organism evidence="10 11">
    <name type="scientific">Coccomyxa subellipsoidea (strain C-169)</name>
    <name type="common">Green microalga</name>
    <dbReference type="NCBI Taxonomy" id="574566"/>
    <lineage>
        <taxon>Eukaryota</taxon>
        <taxon>Viridiplantae</taxon>
        <taxon>Chlorophyta</taxon>
        <taxon>core chlorophytes</taxon>
        <taxon>Trebouxiophyceae</taxon>
        <taxon>Trebouxiophyceae incertae sedis</taxon>
        <taxon>Coccomyxaceae</taxon>
        <taxon>Coccomyxa</taxon>
        <taxon>Coccomyxa subellipsoidea</taxon>
    </lineage>
</organism>
<keyword evidence="5 8" id="KW-1133">Transmembrane helix</keyword>
<dbReference type="Pfam" id="PF07714">
    <property type="entry name" value="PK_Tyr_Ser-Thr"/>
    <property type="match status" value="1"/>
</dbReference>
<dbReference type="GO" id="GO:0005227">
    <property type="term" value="F:calcium-activated cation channel activity"/>
    <property type="evidence" value="ECO:0007669"/>
    <property type="project" value="InterPro"/>
</dbReference>
<dbReference type="GeneID" id="17042463"/>
<evidence type="ECO:0000256" key="2">
    <source>
        <dbReference type="ARBA" id="ARBA00007779"/>
    </source>
</evidence>
<comment type="similarity">
    <text evidence="2">Belongs to the CSC1 (TC 1.A.17) family.</text>
</comment>
<feature type="domain" description="Protein kinase" evidence="9">
    <location>
        <begin position="1"/>
        <end position="383"/>
    </location>
</feature>
<dbReference type="KEGG" id="csl:COCSUDRAFT_65366"/>
<dbReference type="PROSITE" id="PS50011">
    <property type="entry name" value="PROTEIN_KINASE_DOM"/>
    <property type="match status" value="1"/>
</dbReference>
<evidence type="ECO:0000256" key="4">
    <source>
        <dbReference type="ARBA" id="ARBA00022692"/>
    </source>
</evidence>
<dbReference type="InterPro" id="IPR000719">
    <property type="entry name" value="Prot_kinase_dom"/>
</dbReference>
<dbReference type="InterPro" id="IPR011009">
    <property type="entry name" value="Kinase-like_dom_sf"/>
</dbReference>
<feature type="transmembrane region" description="Helical" evidence="8">
    <location>
        <begin position="1450"/>
        <end position="1468"/>
    </location>
</feature>
<feature type="transmembrane region" description="Helical" evidence="8">
    <location>
        <begin position="1244"/>
        <end position="1270"/>
    </location>
</feature>
<sequence>MSVLCPGKWQGAPVAVKVVRLPLKVRQHADGVQPTPVSPMCRLVAHPNLVELHTYKWTVVKRGRDYVSGCLRSPGSAIPVNLHKALQLVGATTAAAARDEKHEELLEVVTVAELCQEGTLRDHIDILYNVGSCPISGAPSCEGQGLPSPAPSECAFPVMDQASVENEGGDADDEVALMPEEAASMVHGVPPTAARLAQVVDQSAERSIAKADCSIPDNFIHFTGSTKPSEQHDSDGELALKLTTLLEVGRGLAFLHASCIVHGNLSSSTVLLRKSSLDRRGFIAKIGHGGDGRVPVQASASGKSTGEFHGATSADDVYAFGALMVEMVTGKCPDRSSDGQAAILEFVRHSLPTAYKMLVRQCLATEAVYRPSMAEVVYSLGVLEEQMRETCALSEVDILFSMFNDHCQGPATPPVRKGTPRSPRWQSPTSPPVSSPASAAMHADLASIDALFSRSWIRPVLAVSDAELMRTAGLDALIFHRAFTFGILFFGPVTILSCVLLLPVYASGPRVKRNPGVTFGKFTMSNLELGSPLYWVTLVYVVIVIAYGQWLLIRFYKEYVELHQRYLVRGEQMLNEWQLRRIPRRTGSMNGKVVRPRRLGDINEDEGRAPKEQGAMQRTEDSGASSKAPADGASNGHHDDVLGAHNTPLKSIDWSPDVIKVHPISQYETMEKSDDADGASREGARILRWWKPSAVLMTSSGRPVKVARPPVPFRKIVSTHLPDGEEVSVNAQQYVVLVCDVPPPSDAAAPPSRLRAFRQRLPRVGLPAMLKAFGGPFTAKLSVEVVSTELVPADSLQPTQSTGQLGVTSADGDDIIAHADDVNANGKGHGGDRPDPEVGVKGATEHRGTHTGHFELAPVHKMFMHRLSSPGLGTPDAGGSPATSLNRRSSEISSGAPAAAAASRPAHTFSVEQGSAPPAEGDGDAKSGGGAALRWKGVASAFQTASTANKFGTARAEDLPDSKTGPHGSAAAAAAAADANVTPESAAQGDGAEVELGGIGLVEAVFRGMFPDTFQEVVPPLDKLMFQWDNNYRQLEIAEAKYLASHQTKRPTHRLGCCGCSGETVDSINHFSAQIRALEKKIIEEKERILNEPPVTNSYFVLFNSQTAAAAAAQCCIFPEGAADAFRVMSAPGPEEVNWQMLWVSRRKRAGLRIAGWLLLTVVIIFPIGIFTGAVTNITNALCQRAQFAENIFCASTSKFKSLITGVLPPLLLTLWQNLFMPQLVYIGAQLLCKKPSLSGLDRLILSLFFIWGILSVLIGGIVGGSILTYLSPDFISRPGAHLSRKLYRIYEFIGPSLSSASNFFINYIVFQGFFMIPYRLFSPTFFPLFTMLRKLGILPWPKGERAYMEAMYPHFNIRVGCELGRGFMLISSITLANAAVSPIILPFALWWFVASWIMWRYAILYVFERSSESGGMMWHQIFDKLLWCFFIFGFFTGCVMITNKAIIQGGILIVLTPIWMRIFYNYASERFGREHAAAPLLLAAGAPAATIDPAIYTAPSLRPGCAGWYPEYNKAWEHWGMPAYAF</sequence>
<feature type="transmembrane region" description="Helical" evidence="8">
    <location>
        <begin position="1154"/>
        <end position="1175"/>
    </location>
</feature>
<dbReference type="Gene3D" id="1.10.510.10">
    <property type="entry name" value="Transferase(Phosphotransferase) domain 1"/>
    <property type="match status" value="1"/>
</dbReference>
<proteinExistence type="inferred from homology"/>
<evidence type="ECO:0000256" key="6">
    <source>
        <dbReference type="ARBA" id="ARBA00023136"/>
    </source>
</evidence>
<dbReference type="InterPro" id="IPR045122">
    <property type="entry name" value="Csc1-like"/>
</dbReference>
<dbReference type="GO" id="GO:0005886">
    <property type="term" value="C:plasma membrane"/>
    <property type="evidence" value="ECO:0007669"/>
    <property type="project" value="TreeGrafter"/>
</dbReference>
<feature type="transmembrane region" description="Helical" evidence="8">
    <location>
        <begin position="533"/>
        <end position="556"/>
    </location>
</feature>
<dbReference type="InterPro" id="IPR001245">
    <property type="entry name" value="Ser-Thr/Tyr_kinase_cat_dom"/>
</dbReference>
<feature type="transmembrane region" description="Helical" evidence="8">
    <location>
        <begin position="482"/>
        <end position="506"/>
    </location>
</feature>
<evidence type="ECO:0000313" key="11">
    <source>
        <dbReference type="Proteomes" id="UP000007264"/>
    </source>
</evidence>
<dbReference type="PANTHER" id="PTHR13018:SF5">
    <property type="entry name" value="RE44586P"/>
    <property type="match status" value="1"/>
</dbReference>
<feature type="transmembrane region" description="Helical" evidence="8">
    <location>
        <begin position="1384"/>
        <end position="1405"/>
    </location>
</feature>
<protein>
    <recommendedName>
        <fullName evidence="9">Protein kinase domain-containing protein</fullName>
    </recommendedName>
</protein>
<evidence type="ECO:0000313" key="10">
    <source>
        <dbReference type="EMBL" id="EIE24461.1"/>
    </source>
</evidence>
<dbReference type="Pfam" id="PF13967">
    <property type="entry name" value="RSN1_TM"/>
    <property type="match status" value="1"/>
</dbReference>
<gene>
    <name evidence="10" type="ORF">COCSUDRAFT_65366</name>
</gene>
<evidence type="ECO:0000256" key="5">
    <source>
        <dbReference type="ARBA" id="ARBA00022989"/>
    </source>
</evidence>
<feature type="compositionally biased region" description="Low complexity" evidence="7">
    <location>
        <begin position="970"/>
        <end position="979"/>
    </location>
</feature>
<feature type="region of interest" description="Disordered" evidence="7">
    <location>
        <begin position="589"/>
        <end position="648"/>
    </location>
</feature>
<reference evidence="10 11" key="1">
    <citation type="journal article" date="2012" name="Genome Biol.">
        <title>The genome of the polar eukaryotic microalga coccomyxa subellipsoidea reveals traits of cold adaptation.</title>
        <authorList>
            <person name="Blanc G."/>
            <person name="Agarkova I."/>
            <person name="Grimwood J."/>
            <person name="Kuo A."/>
            <person name="Brueggeman A."/>
            <person name="Dunigan D."/>
            <person name="Gurnon J."/>
            <person name="Ladunga I."/>
            <person name="Lindquist E."/>
            <person name="Lucas S."/>
            <person name="Pangilinan J."/>
            <person name="Proschold T."/>
            <person name="Salamov A."/>
            <person name="Schmutz J."/>
            <person name="Weeks D."/>
            <person name="Yamada T."/>
            <person name="Claverie J.M."/>
            <person name="Grigoriev I."/>
            <person name="Van Etten J."/>
            <person name="Lomsadze A."/>
            <person name="Borodovsky M."/>
        </authorList>
    </citation>
    <scope>NUCLEOTIDE SEQUENCE [LARGE SCALE GENOMIC DNA]</scope>
    <source>
        <strain evidence="10 11">C-169</strain>
    </source>
</reference>
<dbReference type="InterPro" id="IPR032880">
    <property type="entry name" value="CSC1/OSCA1-like_N"/>
</dbReference>
<dbReference type="OrthoDB" id="1689567at2759"/>
<feature type="compositionally biased region" description="Basic and acidic residues" evidence="7">
    <location>
        <begin position="598"/>
        <end position="611"/>
    </location>
</feature>
<feature type="compositionally biased region" description="Basic and acidic residues" evidence="7">
    <location>
        <begin position="829"/>
        <end position="845"/>
    </location>
</feature>
<evidence type="ECO:0000256" key="8">
    <source>
        <dbReference type="SAM" id="Phobius"/>
    </source>
</evidence>
<feature type="transmembrane region" description="Helical" evidence="8">
    <location>
        <begin position="1290"/>
        <end position="1311"/>
    </location>
</feature>
<evidence type="ECO:0000256" key="3">
    <source>
        <dbReference type="ARBA" id="ARBA00022448"/>
    </source>
</evidence>
<dbReference type="EMBL" id="AGSI01000005">
    <property type="protein sequence ID" value="EIE24461.1"/>
    <property type="molecule type" value="Genomic_DNA"/>
</dbReference>
<feature type="region of interest" description="Disordered" evidence="7">
    <location>
        <begin position="956"/>
        <end position="989"/>
    </location>
</feature>
<evidence type="ECO:0000259" key="9">
    <source>
        <dbReference type="PROSITE" id="PS50011"/>
    </source>
</evidence>
<dbReference type="GO" id="GO:0005524">
    <property type="term" value="F:ATP binding"/>
    <property type="evidence" value="ECO:0007669"/>
    <property type="project" value="InterPro"/>
</dbReference>
<feature type="compositionally biased region" description="Low complexity" evidence="7">
    <location>
        <begin position="891"/>
        <end position="906"/>
    </location>
</feature>
<feature type="region of interest" description="Disordered" evidence="7">
    <location>
        <begin position="820"/>
        <end position="845"/>
    </location>
</feature>
<dbReference type="Pfam" id="PF02714">
    <property type="entry name" value="RSN1_7TM"/>
    <property type="match status" value="1"/>
</dbReference>
<dbReference type="SUPFAM" id="SSF56112">
    <property type="entry name" value="Protein kinase-like (PK-like)"/>
    <property type="match status" value="1"/>
</dbReference>
<dbReference type="InterPro" id="IPR003864">
    <property type="entry name" value="CSC1/OSCA1-like_7TM"/>
</dbReference>
<keyword evidence="4 8" id="KW-0812">Transmembrane</keyword>
<comment type="subcellular location">
    <subcellularLocation>
        <location evidence="1">Membrane</location>
        <topology evidence="1">Multi-pass membrane protein</topology>
    </subcellularLocation>
</comment>
<dbReference type="Proteomes" id="UP000007264">
    <property type="component" value="Unassembled WGS sequence"/>
</dbReference>
<name>I0Z1E2_COCSC</name>
<feature type="region of interest" description="Disordered" evidence="7">
    <location>
        <begin position="866"/>
        <end position="930"/>
    </location>
</feature>
<accession>I0Z1E2</accession>
<dbReference type="PANTHER" id="PTHR13018">
    <property type="entry name" value="PROBABLE MEMBRANE PROTEIN DUF221-RELATED"/>
    <property type="match status" value="1"/>
</dbReference>
<feature type="transmembrane region" description="Helical" evidence="8">
    <location>
        <begin position="1426"/>
        <end position="1444"/>
    </location>
</feature>